<dbReference type="GeneID" id="87880801"/>
<dbReference type="EMBL" id="JAUDZG010000003">
    <property type="protein sequence ID" value="KAK3306673.1"/>
    <property type="molecule type" value="Genomic_DNA"/>
</dbReference>
<proteinExistence type="predicted"/>
<evidence type="ECO:0000313" key="2">
    <source>
        <dbReference type="EMBL" id="KAK3306673.1"/>
    </source>
</evidence>
<comment type="caution">
    <text evidence="2">The sequence shown here is derived from an EMBL/GenBank/DDBJ whole genome shotgun (WGS) entry which is preliminary data.</text>
</comment>
<feature type="compositionally biased region" description="Acidic residues" evidence="1">
    <location>
        <begin position="206"/>
        <end position="220"/>
    </location>
</feature>
<accession>A0AAJ0GV03</accession>
<evidence type="ECO:0000313" key="3">
    <source>
        <dbReference type="Proteomes" id="UP001273166"/>
    </source>
</evidence>
<dbReference type="AlphaFoldDB" id="A0AAJ0GV03"/>
<evidence type="ECO:0000256" key="1">
    <source>
        <dbReference type="SAM" id="MobiDB-lite"/>
    </source>
</evidence>
<reference evidence="2" key="1">
    <citation type="journal article" date="2023" name="Mol. Phylogenet. Evol.">
        <title>Genome-scale phylogeny and comparative genomics of the fungal order Sordariales.</title>
        <authorList>
            <person name="Hensen N."/>
            <person name="Bonometti L."/>
            <person name="Westerberg I."/>
            <person name="Brannstrom I.O."/>
            <person name="Guillou S."/>
            <person name="Cros-Aarteil S."/>
            <person name="Calhoun S."/>
            <person name="Haridas S."/>
            <person name="Kuo A."/>
            <person name="Mondo S."/>
            <person name="Pangilinan J."/>
            <person name="Riley R."/>
            <person name="LaButti K."/>
            <person name="Andreopoulos B."/>
            <person name="Lipzen A."/>
            <person name="Chen C."/>
            <person name="Yan M."/>
            <person name="Daum C."/>
            <person name="Ng V."/>
            <person name="Clum A."/>
            <person name="Steindorff A."/>
            <person name="Ohm R.A."/>
            <person name="Martin F."/>
            <person name="Silar P."/>
            <person name="Natvig D.O."/>
            <person name="Lalanne C."/>
            <person name="Gautier V."/>
            <person name="Ament-Velasquez S.L."/>
            <person name="Kruys A."/>
            <person name="Hutchinson M.I."/>
            <person name="Powell A.J."/>
            <person name="Barry K."/>
            <person name="Miller A.N."/>
            <person name="Grigoriev I.V."/>
            <person name="Debuchy R."/>
            <person name="Gladieux P."/>
            <person name="Hiltunen Thoren M."/>
            <person name="Johannesson H."/>
        </authorList>
    </citation>
    <scope>NUCLEOTIDE SEQUENCE</scope>
    <source>
        <strain evidence="2">CBS 333.67</strain>
    </source>
</reference>
<keyword evidence="3" id="KW-1185">Reference proteome</keyword>
<name>A0AAJ0GV03_9PEZI</name>
<feature type="region of interest" description="Disordered" evidence="1">
    <location>
        <begin position="1"/>
        <end position="27"/>
    </location>
</feature>
<sequence length="220" mass="24215">MAASVETSQYERDLRSARKEWKRTKDSAVKWSRGTRHLAGIRYNLQGDLVDGVTAPVCQLSKFRPEKKFSESHHLPKHTPNLVKMRSLHHTPLSRKAAKLHALSEIQAGDHGDASPASSPSLSRTLSASAAADAGVLYSFDRTDSPGVPLTLEVFVKKTTWRETEKLVEREYEVLDGNGEALRGRRARALLRRGGTTGEGGKEPGGDEEQGLEDDGFELV</sequence>
<protein>
    <submittedName>
        <fullName evidence="2">Uncharacterized protein</fullName>
    </submittedName>
</protein>
<dbReference type="Proteomes" id="UP001273166">
    <property type="component" value="Unassembled WGS sequence"/>
</dbReference>
<reference evidence="2" key="2">
    <citation type="submission" date="2023-06" db="EMBL/GenBank/DDBJ databases">
        <authorList>
            <consortium name="Lawrence Berkeley National Laboratory"/>
            <person name="Mondo S.J."/>
            <person name="Hensen N."/>
            <person name="Bonometti L."/>
            <person name="Westerberg I."/>
            <person name="Brannstrom I.O."/>
            <person name="Guillou S."/>
            <person name="Cros-Aarteil S."/>
            <person name="Calhoun S."/>
            <person name="Haridas S."/>
            <person name="Kuo A."/>
            <person name="Pangilinan J."/>
            <person name="Riley R."/>
            <person name="Labutti K."/>
            <person name="Andreopoulos B."/>
            <person name="Lipzen A."/>
            <person name="Chen C."/>
            <person name="Yanf M."/>
            <person name="Daum C."/>
            <person name="Ng V."/>
            <person name="Clum A."/>
            <person name="Steindorff A."/>
            <person name="Ohm R."/>
            <person name="Martin F."/>
            <person name="Silar P."/>
            <person name="Natvig D."/>
            <person name="Lalanne C."/>
            <person name="Gautier V."/>
            <person name="Ament-Velasquez S.L."/>
            <person name="Kruys A."/>
            <person name="Hutchinson M.I."/>
            <person name="Powell A.J."/>
            <person name="Barry K."/>
            <person name="Miller A.N."/>
            <person name="Grigoriev I.V."/>
            <person name="Debuchy R."/>
            <person name="Gladieux P."/>
            <person name="Thoren M.H."/>
            <person name="Johannesson H."/>
        </authorList>
    </citation>
    <scope>NUCLEOTIDE SEQUENCE</scope>
    <source>
        <strain evidence="2">CBS 333.67</strain>
    </source>
</reference>
<dbReference type="RefSeq" id="XP_062722453.1">
    <property type="nucleotide sequence ID" value="XM_062861972.1"/>
</dbReference>
<feature type="compositionally biased region" description="Basic and acidic residues" evidence="1">
    <location>
        <begin position="9"/>
        <end position="27"/>
    </location>
</feature>
<organism evidence="2 3">
    <name type="scientific">Chaetomium strumarium</name>
    <dbReference type="NCBI Taxonomy" id="1170767"/>
    <lineage>
        <taxon>Eukaryota</taxon>
        <taxon>Fungi</taxon>
        <taxon>Dikarya</taxon>
        <taxon>Ascomycota</taxon>
        <taxon>Pezizomycotina</taxon>
        <taxon>Sordariomycetes</taxon>
        <taxon>Sordariomycetidae</taxon>
        <taxon>Sordariales</taxon>
        <taxon>Chaetomiaceae</taxon>
        <taxon>Chaetomium</taxon>
    </lineage>
</organism>
<feature type="region of interest" description="Disordered" evidence="1">
    <location>
        <begin position="190"/>
        <end position="220"/>
    </location>
</feature>
<gene>
    <name evidence="2" type="ORF">B0T15DRAFT_149593</name>
</gene>